<dbReference type="AlphaFoldDB" id="A0A2H9U8I9"/>
<dbReference type="Pfam" id="PF02657">
    <property type="entry name" value="SufE"/>
    <property type="match status" value="1"/>
</dbReference>
<gene>
    <name evidence="3" type="ORF">CUC53_02530</name>
</gene>
<comment type="caution">
    <text evidence="3">The sequence shown here is derived from an EMBL/GenBank/DDBJ whole genome shotgun (WGS) entry which is preliminary data.</text>
</comment>
<accession>A0A2H9U8I9</accession>
<feature type="domain" description="Fe-S metabolism associated" evidence="2">
    <location>
        <begin position="42"/>
        <end position="162"/>
    </location>
</feature>
<dbReference type="Proteomes" id="UP000235861">
    <property type="component" value="Unassembled WGS sequence"/>
</dbReference>
<sequence length="165" mass="18374">MSTPYWPPCTHSVTSSKADNRMSDLARYTQIGLEPNANSIRQQFAAANGWENQYRLIIQLGKQLPALPGEWQQEAFRLKGCESQAWLKGEKSEDGCWHFACDSDARIVRGLIVIVLAALNHQSATAIQAFDMEGYFTELGLEKHLSPSRGNGLRAIVLAIREQAV</sequence>
<evidence type="ECO:0000313" key="3">
    <source>
        <dbReference type="EMBL" id="PJG60289.1"/>
    </source>
</evidence>
<dbReference type="PANTHER" id="PTHR43597:SF5">
    <property type="entry name" value="SUFE-LIKE PROTEIN 2, CHLOROPLASTIC"/>
    <property type="match status" value="1"/>
</dbReference>
<protein>
    <submittedName>
        <fullName evidence="3">SufE protein</fullName>
    </submittedName>
</protein>
<evidence type="ECO:0000256" key="1">
    <source>
        <dbReference type="ARBA" id="ARBA00010282"/>
    </source>
</evidence>
<dbReference type="EMBL" id="PGGC01000016">
    <property type="protein sequence ID" value="PJG60289.1"/>
    <property type="molecule type" value="Genomic_DNA"/>
</dbReference>
<dbReference type="SUPFAM" id="SSF82649">
    <property type="entry name" value="SufE/NifU"/>
    <property type="match status" value="1"/>
</dbReference>
<dbReference type="PANTHER" id="PTHR43597">
    <property type="entry name" value="SULFUR ACCEPTOR PROTEIN CSDE"/>
    <property type="match status" value="1"/>
</dbReference>
<proteinExistence type="inferred from homology"/>
<evidence type="ECO:0000259" key="2">
    <source>
        <dbReference type="Pfam" id="PF02657"/>
    </source>
</evidence>
<dbReference type="InterPro" id="IPR003808">
    <property type="entry name" value="Fe-S_metab-assoc_dom"/>
</dbReference>
<name>A0A2H9U8I9_9GAMM</name>
<organism evidence="3 4">
    <name type="scientific">Aeromonas cavernicola</name>
    <dbReference type="NCBI Taxonomy" id="1006623"/>
    <lineage>
        <taxon>Bacteria</taxon>
        <taxon>Pseudomonadati</taxon>
        <taxon>Pseudomonadota</taxon>
        <taxon>Gammaproteobacteria</taxon>
        <taxon>Aeromonadales</taxon>
        <taxon>Aeromonadaceae</taxon>
        <taxon>Aeromonas</taxon>
    </lineage>
</organism>
<evidence type="ECO:0000313" key="4">
    <source>
        <dbReference type="Proteomes" id="UP000235861"/>
    </source>
</evidence>
<dbReference type="OrthoDB" id="9799320at2"/>
<keyword evidence="4" id="KW-1185">Reference proteome</keyword>
<dbReference type="Gene3D" id="3.90.1010.10">
    <property type="match status" value="1"/>
</dbReference>
<reference evidence="3 4" key="1">
    <citation type="submission" date="2017-11" db="EMBL/GenBank/DDBJ databases">
        <title>Draft genome sequence of environmental isolate Aeromonas cavernicola sp. nov. MDC 2508.</title>
        <authorList>
            <person name="Colston S.M."/>
            <person name="Navarro A."/>
            <person name="Martinez-Murcia A.J."/>
            <person name="Graf J."/>
        </authorList>
    </citation>
    <scope>NUCLEOTIDE SEQUENCE [LARGE SCALE GENOMIC DNA]</scope>
    <source>
        <strain evidence="3 4">MDC 2508</strain>
    </source>
</reference>
<comment type="similarity">
    <text evidence="1">Belongs to the SufE family.</text>
</comment>